<dbReference type="GO" id="GO:0005524">
    <property type="term" value="F:ATP binding"/>
    <property type="evidence" value="ECO:0007669"/>
    <property type="project" value="UniProtKB-KW"/>
</dbReference>
<evidence type="ECO:0000256" key="2">
    <source>
        <dbReference type="ARBA" id="ARBA00022741"/>
    </source>
</evidence>
<dbReference type="SMART" id="SM00382">
    <property type="entry name" value="AAA"/>
    <property type="match status" value="2"/>
</dbReference>
<dbReference type="FunFam" id="3.40.50.300:FF:000011">
    <property type="entry name" value="Putative ABC transporter ATP-binding component"/>
    <property type="match status" value="1"/>
</dbReference>
<name>A0A212JTW8_9DELT</name>
<protein>
    <submittedName>
        <fullName evidence="7">ABC transporter family protein</fullName>
    </submittedName>
</protein>
<dbReference type="SUPFAM" id="SSF52540">
    <property type="entry name" value="P-loop containing nucleoside triphosphate hydrolases"/>
    <property type="match status" value="2"/>
</dbReference>
<feature type="domain" description="ABC transporter" evidence="6">
    <location>
        <begin position="323"/>
        <end position="539"/>
    </location>
</feature>
<gene>
    <name evidence="7" type="ORF">KL86DPRO_20034</name>
</gene>
<evidence type="ECO:0000256" key="4">
    <source>
        <dbReference type="SAM" id="Coils"/>
    </source>
</evidence>
<evidence type="ECO:0000256" key="5">
    <source>
        <dbReference type="SAM" id="MobiDB-lite"/>
    </source>
</evidence>
<dbReference type="PROSITE" id="PS50893">
    <property type="entry name" value="ABC_TRANSPORTER_2"/>
    <property type="match status" value="2"/>
</dbReference>
<evidence type="ECO:0000313" key="7">
    <source>
        <dbReference type="EMBL" id="SBW02798.1"/>
    </source>
</evidence>
<dbReference type="InterPro" id="IPR003593">
    <property type="entry name" value="AAA+_ATPase"/>
</dbReference>
<dbReference type="PROSITE" id="PS00211">
    <property type="entry name" value="ABC_TRANSPORTER_1"/>
    <property type="match status" value="1"/>
</dbReference>
<evidence type="ECO:0000259" key="6">
    <source>
        <dbReference type="PROSITE" id="PS50893"/>
    </source>
</evidence>
<dbReference type="PANTHER" id="PTHR19211:SF14">
    <property type="entry name" value="ATP-BINDING CASSETTE SUB-FAMILY F MEMBER 1"/>
    <property type="match status" value="1"/>
</dbReference>
<accession>A0A212JTW8</accession>
<dbReference type="Pfam" id="PF00005">
    <property type="entry name" value="ABC_tran"/>
    <property type="match status" value="2"/>
</dbReference>
<dbReference type="InterPro" id="IPR003439">
    <property type="entry name" value="ABC_transporter-like_ATP-bd"/>
</dbReference>
<dbReference type="AlphaFoldDB" id="A0A212JTW8"/>
<dbReference type="GO" id="GO:0016887">
    <property type="term" value="F:ATP hydrolysis activity"/>
    <property type="evidence" value="ECO:0007669"/>
    <property type="project" value="InterPro"/>
</dbReference>
<evidence type="ECO:0000256" key="3">
    <source>
        <dbReference type="ARBA" id="ARBA00022840"/>
    </source>
</evidence>
<keyword evidence="3" id="KW-0067">ATP-binding</keyword>
<dbReference type="CDD" id="cd03221">
    <property type="entry name" value="ABCF_EF-3"/>
    <property type="match status" value="2"/>
</dbReference>
<dbReference type="InterPro" id="IPR032781">
    <property type="entry name" value="ABC_tran_Xtn"/>
</dbReference>
<keyword evidence="1" id="KW-0677">Repeat</keyword>
<dbReference type="InterPro" id="IPR027417">
    <property type="entry name" value="P-loop_NTPase"/>
</dbReference>
<proteinExistence type="predicted"/>
<dbReference type="PANTHER" id="PTHR19211">
    <property type="entry name" value="ATP-BINDING TRANSPORT PROTEIN-RELATED"/>
    <property type="match status" value="1"/>
</dbReference>
<dbReference type="EMBL" id="FLUQ01000002">
    <property type="protein sequence ID" value="SBW02798.1"/>
    <property type="molecule type" value="Genomic_DNA"/>
</dbReference>
<dbReference type="Pfam" id="PF12848">
    <property type="entry name" value="ABC_tran_Xtn"/>
    <property type="match status" value="1"/>
</dbReference>
<sequence>MRVSIQNVSKTFGGRDILADFSLEIQSGVRLCVCGANGTGKSTLLRILAGVETTDAGRIVLPKGCRLGYVEQELDESTLERELLDYVVDVLPDWNEFWAAWHEAAEKADETALARLAVRQAELEQTYGYNPEHTAKAVLTGLGFAESKWHRPLRELSGGWRERAKLARILTAGADVLLLDEPTNHLDLDAVEWLESFLMDYQGVLVFVAHDRVFMDKISTHILYLGIGKPMFRRGNFTQFIALQEEMEGQKEREAARIQDEIDKKMAFVRRFKYKATKARQAGSKQKMARRLEKELEGLAPTQKRKELNFAWPAPPQSDRTVLAVSDLSFHFPDGKKMWDKLSFTIYRGQKIALVGHNGCGKTTLLRLLTARLEKTGGTVQMGQLVKMGYFSQHQLETLNPSGTVLGEIRRLSDPRTTEEELMSVLGLFLLGQNFFDRTVGTLSGGEKSRLILASLFLARCNFLILDEPTNHLDLESREALVEALDTFPGTVLMVAHDRHLLSEVADEVWMLDEGAFTVYDRGYDQYADARKAAQTGGGPSLKPEPGETEAESAQAGAKPSLSREEQKRIKREQAELRNTVYKTMKPLQDRYAAMEKELESVLAKLDQTQALLADPEVYADSARTTELLKEFHALQSSSETVMEDMADLESRLAALEEKRQALADDDA</sequence>
<feature type="coiled-coil region" evidence="4">
    <location>
        <begin position="639"/>
        <end position="666"/>
    </location>
</feature>
<dbReference type="Gene3D" id="3.40.50.300">
    <property type="entry name" value="P-loop containing nucleotide triphosphate hydrolases"/>
    <property type="match status" value="2"/>
</dbReference>
<feature type="domain" description="ABC transporter" evidence="6">
    <location>
        <begin position="3"/>
        <end position="253"/>
    </location>
</feature>
<dbReference type="InterPro" id="IPR017871">
    <property type="entry name" value="ABC_transporter-like_CS"/>
</dbReference>
<evidence type="ECO:0000256" key="1">
    <source>
        <dbReference type="ARBA" id="ARBA00022737"/>
    </source>
</evidence>
<keyword evidence="4" id="KW-0175">Coiled coil</keyword>
<dbReference type="InterPro" id="IPR050611">
    <property type="entry name" value="ABCF"/>
</dbReference>
<organism evidence="7">
    <name type="scientific">uncultured delta proteobacterium</name>
    <dbReference type="NCBI Taxonomy" id="34034"/>
    <lineage>
        <taxon>Bacteria</taxon>
        <taxon>Deltaproteobacteria</taxon>
        <taxon>environmental samples</taxon>
    </lineage>
</organism>
<keyword evidence="2" id="KW-0547">Nucleotide-binding</keyword>
<reference evidence="7" key="1">
    <citation type="submission" date="2016-04" db="EMBL/GenBank/DDBJ databases">
        <authorList>
            <person name="Evans L.H."/>
            <person name="Alamgir A."/>
            <person name="Owens N."/>
            <person name="Weber N.D."/>
            <person name="Virtaneva K."/>
            <person name="Barbian K."/>
            <person name="Babar A."/>
            <person name="Rosenke K."/>
        </authorList>
    </citation>
    <scope>NUCLEOTIDE SEQUENCE</scope>
    <source>
        <strain evidence="7">86</strain>
    </source>
</reference>
<feature type="region of interest" description="Disordered" evidence="5">
    <location>
        <begin position="531"/>
        <end position="568"/>
    </location>
</feature>